<evidence type="ECO:0000313" key="6">
    <source>
        <dbReference type="Proteomes" id="UP000663864"/>
    </source>
</evidence>
<sequence length="172" mass="19590">MPESFLTTDIIVIIVLVVVLVLVGVGAFLIHFYWTKIGVSEIWNTAKWSSMRSSLYQTMRRFSRGNTSKFTSEPPYSGTSIYTEDIDGIVSPDPLHDRKSNPAVTTYITSQNNFPSNRNPDKLPSTIAYKNPIHENYATKIGQPIDNTIIYNVHEHNTAYNDPSTFIQRQRF</sequence>
<protein>
    <submittedName>
        <fullName evidence="2">Uncharacterized protein</fullName>
    </submittedName>
</protein>
<dbReference type="EMBL" id="CAJNOT010001103">
    <property type="protein sequence ID" value="CAF1145686.1"/>
    <property type="molecule type" value="Genomic_DNA"/>
</dbReference>
<gene>
    <name evidence="4" type="ORF">JBS370_LOCUS2721</name>
    <name evidence="5" type="ORF">OTI717_LOCUS17415</name>
    <name evidence="3" type="ORF">SEV965_LOCUS25699</name>
    <name evidence="2" type="ORF">ZHD862_LOCUS19889</name>
</gene>
<keyword evidence="1" id="KW-0472">Membrane</keyword>
<dbReference type="Proteomes" id="UP000663836">
    <property type="component" value="Unassembled WGS sequence"/>
</dbReference>
<dbReference type="EMBL" id="CAJOAX010002293">
    <property type="protein sequence ID" value="CAF3785473.1"/>
    <property type="molecule type" value="Genomic_DNA"/>
</dbReference>
<keyword evidence="1" id="KW-1133">Transmembrane helix</keyword>
<evidence type="ECO:0000313" key="2">
    <source>
        <dbReference type="EMBL" id="CAF1145686.1"/>
    </source>
</evidence>
<organism evidence="2 6">
    <name type="scientific">Rotaria sordida</name>
    <dbReference type="NCBI Taxonomy" id="392033"/>
    <lineage>
        <taxon>Eukaryota</taxon>
        <taxon>Metazoa</taxon>
        <taxon>Spiralia</taxon>
        <taxon>Gnathifera</taxon>
        <taxon>Rotifera</taxon>
        <taxon>Eurotatoria</taxon>
        <taxon>Bdelloidea</taxon>
        <taxon>Philodinida</taxon>
        <taxon>Philodinidae</taxon>
        <taxon>Rotaria</taxon>
    </lineage>
</organism>
<name>A0A814SAQ6_9BILA</name>
<dbReference type="Proteomes" id="UP000663864">
    <property type="component" value="Unassembled WGS sequence"/>
</dbReference>
<evidence type="ECO:0000313" key="5">
    <source>
        <dbReference type="EMBL" id="CAF3785473.1"/>
    </source>
</evidence>
<accession>A0A814SAQ6</accession>
<evidence type="ECO:0000313" key="3">
    <source>
        <dbReference type="EMBL" id="CAF1289642.1"/>
    </source>
</evidence>
<feature type="transmembrane region" description="Helical" evidence="1">
    <location>
        <begin position="12"/>
        <end position="34"/>
    </location>
</feature>
<dbReference type="Proteomes" id="UP000663823">
    <property type="component" value="Unassembled WGS sequence"/>
</dbReference>
<dbReference type="EMBL" id="CAJOBD010000109">
    <property type="protein sequence ID" value="CAF3579181.1"/>
    <property type="molecule type" value="Genomic_DNA"/>
</dbReference>
<reference evidence="2" key="1">
    <citation type="submission" date="2021-02" db="EMBL/GenBank/DDBJ databases">
        <authorList>
            <person name="Nowell W R."/>
        </authorList>
    </citation>
    <scope>NUCLEOTIDE SEQUENCE</scope>
</reference>
<dbReference type="AlphaFoldDB" id="A0A814SAQ6"/>
<keyword evidence="1" id="KW-0812">Transmembrane</keyword>
<dbReference type="EMBL" id="CAJNOU010002099">
    <property type="protein sequence ID" value="CAF1289642.1"/>
    <property type="molecule type" value="Genomic_DNA"/>
</dbReference>
<proteinExistence type="predicted"/>
<comment type="caution">
    <text evidence="2">The sequence shown here is derived from an EMBL/GenBank/DDBJ whole genome shotgun (WGS) entry which is preliminary data.</text>
</comment>
<evidence type="ECO:0000313" key="4">
    <source>
        <dbReference type="EMBL" id="CAF3579181.1"/>
    </source>
</evidence>
<evidence type="ECO:0000256" key="1">
    <source>
        <dbReference type="SAM" id="Phobius"/>
    </source>
</evidence>
<dbReference type="Proteomes" id="UP000663889">
    <property type="component" value="Unassembled WGS sequence"/>
</dbReference>